<keyword evidence="6" id="KW-1185">Reference proteome</keyword>
<feature type="active site" description="Proton donor/acceptor" evidence="3">
    <location>
        <position position="140"/>
    </location>
</feature>
<organism evidence="5 6">
    <name type="scientific">Gemmobacter fulvus</name>
    <dbReference type="NCBI Taxonomy" id="2840474"/>
    <lineage>
        <taxon>Bacteria</taxon>
        <taxon>Pseudomonadati</taxon>
        <taxon>Pseudomonadota</taxon>
        <taxon>Alphaproteobacteria</taxon>
        <taxon>Rhodobacterales</taxon>
        <taxon>Paracoccaceae</taxon>
        <taxon>Gemmobacter</taxon>
    </lineage>
</organism>
<dbReference type="SUPFAM" id="SSF51569">
    <property type="entry name" value="Aldolase"/>
    <property type="match status" value="1"/>
</dbReference>
<evidence type="ECO:0000313" key="5">
    <source>
        <dbReference type="EMBL" id="QWK92300.1"/>
    </source>
</evidence>
<comment type="similarity">
    <text evidence="2">Belongs to the DapA family.</text>
</comment>
<evidence type="ECO:0000256" key="1">
    <source>
        <dbReference type="ARBA" id="ARBA00023239"/>
    </source>
</evidence>
<feature type="active site" description="Schiff-base intermediate with substrate" evidence="3">
    <location>
        <position position="164"/>
    </location>
</feature>
<evidence type="ECO:0000256" key="3">
    <source>
        <dbReference type="PIRSR" id="PIRSR001365-1"/>
    </source>
</evidence>
<dbReference type="Pfam" id="PF00701">
    <property type="entry name" value="DHDPS"/>
    <property type="match status" value="1"/>
</dbReference>
<geneLocation type="plasmid" evidence="5 6">
    <name>p1</name>
</geneLocation>
<proteinExistence type="inferred from homology"/>
<reference evidence="5" key="1">
    <citation type="submission" date="2021-06" db="EMBL/GenBank/DDBJ databases">
        <authorList>
            <person name="Lee C.-S."/>
            <person name="Jin L."/>
        </authorList>
    </citation>
    <scope>NUCLEOTIDE SEQUENCE</scope>
    <source>
        <strain evidence="5">Con5</strain>
        <plasmid evidence="5">p1</plasmid>
    </source>
</reference>
<dbReference type="RefSeq" id="WP_215505413.1">
    <property type="nucleotide sequence ID" value="NZ_CP076362.1"/>
</dbReference>
<gene>
    <name evidence="5" type="ORF">KM031_16470</name>
</gene>
<dbReference type="CDD" id="cd00408">
    <property type="entry name" value="DHDPS-like"/>
    <property type="match status" value="1"/>
</dbReference>
<dbReference type="KEGG" id="gfu:KM031_16470"/>
<evidence type="ECO:0000256" key="4">
    <source>
        <dbReference type="PIRSR" id="PIRSR001365-2"/>
    </source>
</evidence>
<name>A0A975S3K1_9RHOB</name>
<dbReference type="InterPro" id="IPR002220">
    <property type="entry name" value="DapA-like"/>
</dbReference>
<protein>
    <submittedName>
        <fullName evidence="5">Dihydrodipicolinate synthase family protein</fullName>
    </submittedName>
</protein>
<keyword evidence="5" id="KW-0614">Plasmid</keyword>
<sequence length="303" mass="31952">MELKAYRRVLHGISGVHATAYDSAGEIDAALTARIVDGIAAAGIHNIVTGGNTGEFYSLTVDEVIRLQSIAIEANAGRSAITAAAGRSLREAIAIARAAKAAGADGVMVHHPLDPFAAPHGQVDYFIGVAEAIELPVVAYVRSDAIAVDELARLATHPRILGVKFASQNTLLFADCARATKGSEAIWICGLAETWALPFYALGGKGFTSGLVNVAPARSMAVWTALEAGDYARARAIVDSIAEFETMRTQYRNGANVTVVKEALQIRGLAMGAVRLPGLTRLDPADRARLHQLLAGWENDGLV</sequence>
<dbReference type="PANTHER" id="PTHR12128">
    <property type="entry name" value="DIHYDRODIPICOLINATE SYNTHASE"/>
    <property type="match status" value="1"/>
</dbReference>
<feature type="binding site" evidence="4">
    <location>
        <position position="53"/>
    </location>
    <ligand>
        <name>pyruvate</name>
        <dbReference type="ChEBI" id="CHEBI:15361"/>
    </ligand>
</feature>
<dbReference type="InterPro" id="IPR013785">
    <property type="entry name" value="Aldolase_TIM"/>
</dbReference>
<dbReference type="SMART" id="SM01130">
    <property type="entry name" value="DHDPS"/>
    <property type="match status" value="1"/>
</dbReference>
<dbReference type="Gene3D" id="3.20.20.70">
    <property type="entry name" value="Aldolase class I"/>
    <property type="match status" value="1"/>
</dbReference>
<dbReference type="Proteomes" id="UP000679352">
    <property type="component" value="Plasmid p1"/>
</dbReference>
<dbReference type="PIRSF" id="PIRSF001365">
    <property type="entry name" value="DHDPS"/>
    <property type="match status" value="1"/>
</dbReference>
<dbReference type="GO" id="GO:0008840">
    <property type="term" value="F:4-hydroxy-tetrahydrodipicolinate synthase activity"/>
    <property type="evidence" value="ECO:0007669"/>
    <property type="project" value="TreeGrafter"/>
</dbReference>
<dbReference type="AlphaFoldDB" id="A0A975S3K1"/>
<keyword evidence="1 2" id="KW-0456">Lyase</keyword>
<dbReference type="EMBL" id="CP076362">
    <property type="protein sequence ID" value="QWK92300.1"/>
    <property type="molecule type" value="Genomic_DNA"/>
</dbReference>
<evidence type="ECO:0000256" key="2">
    <source>
        <dbReference type="PIRNR" id="PIRNR001365"/>
    </source>
</evidence>
<dbReference type="PANTHER" id="PTHR12128:SF19">
    <property type="entry name" value="5-DEHYDRO-4-DEOXYGLUCARATE DEHYDRATASE 2-RELATED"/>
    <property type="match status" value="1"/>
</dbReference>
<evidence type="ECO:0000313" key="6">
    <source>
        <dbReference type="Proteomes" id="UP000679352"/>
    </source>
</evidence>
<accession>A0A975S3K1</accession>